<dbReference type="SUPFAM" id="SSF53474">
    <property type="entry name" value="alpha/beta-Hydrolases"/>
    <property type="match status" value="1"/>
</dbReference>
<comment type="caution">
    <text evidence="2">The sequence shown here is derived from an EMBL/GenBank/DDBJ whole genome shotgun (WGS) entry which is preliminary data.</text>
</comment>
<keyword evidence="3" id="KW-1185">Reference proteome</keyword>
<proteinExistence type="predicted"/>
<dbReference type="EMBL" id="MPUH01000065">
    <property type="protein sequence ID" value="OMJ92251.1"/>
    <property type="molecule type" value="Genomic_DNA"/>
</dbReference>
<dbReference type="OrthoDB" id="10249433at2759"/>
<dbReference type="PANTHER" id="PTHR12277:SF197">
    <property type="entry name" value="CHROMOSOME UNDETERMINED SCAFFOLD_38, WHOLE GENOME SHOTGUN SEQUENCE"/>
    <property type="match status" value="1"/>
</dbReference>
<protein>
    <recommendedName>
        <fullName evidence="1">Serine hydrolase domain-containing protein</fullName>
    </recommendedName>
</protein>
<name>A0A1R2CTD4_9CILI</name>
<evidence type="ECO:0000259" key="1">
    <source>
        <dbReference type="Pfam" id="PF03959"/>
    </source>
</evidence>
<dbReference type="InterPro" id="IPR005645">
    <property type="entry name" value="FSH-like_dom"/>
</dbReference>
<dbReference type="Proteomes" id="UP000187209">
    <property type="component" value="Unassembled WGS sequence"/>
</dbReference>
<sequence>MELNSVLFPAPTSSYSEDTFPGEIIWVPRLDGTEKPPIPCLYLSCARGSSKVMLYFHGNAEDIGLAYELMDHLRSTLMVHVIAMEYPGYGIYPGESDAEQVLQDAENIVRYLVEEIKMSSRNILVFGRSIGSGPATWLASKMNPGALLLMSAYTSIRAVVKSIAGSWAVWLVKERFNNIELMSRVTCPSFFVHGQQDTLIPYENSQKLHESCSGPCSLILPKDMDHNEFDFFDDLSLPFSAFLMQCGISVSPESMHTAFINFPPSIFAPPNIAKNQNKGRWNKFFKLFSS</sequence>
<dbReference type="InterPro" id="IPR029058">
    <property type="entry name" value="AB_hydrolase_fold"/>
</dbReference>
<reference evidence="2 3" key="1">
    <citation type="submission" date="2016-11" db="EMBL/GenBank/DDBJ databases">
        <title>The macronuclear genome of Stentor coeruleus: a giant cell with tiny introns.</title>
        <authorList>
            <person name="Slabodnick M."/>
            <person name="Ruby J.G."/>
            <person name="Reiff S.B."/>
            <person name="Swart E.C."/>
            <person name="Gosai S."/>
            <person name="Prabakaran S."/>
            <person name="Witkowska E."/>
            <person name="Larue G.E."/>
            <person name="Fisher S."/>
            <person name="Freeman R.M."/>
            <person name="Gunawardena J."/>
            <person name="Chu W."/>
            <person name="Stover N.A."/>
            <person name="Gregory B.D."/>
            <person name="Nowacki M."/>
            <person name="Derisi J."/>
            <person name="Roy S.W."/>
            <person name="Marshall W.F."/>
            <person name="Sood P."/>
        </authorList>
    </citation>
    <scope>NUCLEOTIDE SEQUENCE [LARGE SCALE GENOMIC DNA]</scope>
    <source>
        <strain evidence="2">WM001</strain>
    </source>
</reference>
<dbReference type="AlphaFoldDB" id="A0A1R2CTD4"/>
<dbReference type="Pfam" id="PF03959">
    <property type="entry name" value="FSH1"/>
    <property type="match status" value="1"/>
</dbReference>
<dbReference type="Gene3D" id="3.40.50.1820">
    <property type="entry name" value="alpha/beta hydrolase"/>
    <property type="match status" value="1"/>
</dbReference>
<gene>
    <name evidence="2" type="ORF">SteCoe_5021</name>
</gene>
<evidence type="ECO:0000313" key="2">
    <source>
        <dbReference type="EMBL" id="OMJ92251.1"/>
    </source>
</evidence>
<accession>A0A1R2CTD4</accession>
<organism evidence="2 3">
    <name type="scientific">Stentor coeruleus</name>
    <dbReference type="NCBI Taxonomy" id="5963"/>
    <lineage>
        <taxon>Eukaryota</taxon>
        <taxon>Sar</taxon>
        <taxon>Alveolata</taxon>
        <taxon>Ciliophora</taxon>
        <taxon>Postciliodesmatophora</taxon>
        <taxon>Heterotrichea</taxon>
        <taxon>Heterotrichida</taxon>
        <taxon>Stentoridae</taxon>
        <taxon>Stentor</taxon>
    </lineage>
</organism>
<evidence type="ECO:0000313" key="3">
    <source>
        <dbReference type="Proteomes" id="UP000187209"/>
    </source>
</evidence>
<dbReference type="PANTHER" id="PTHR12277">
    <property type="entry name" value="ALPHA/BETA HYDROLASE DOMAIN-CONTAINING PROTEIN"/>
    <property type="match status" value="1"/>
</dbReference>
<feature type="domain" description="Serine hydrolase" evidence="1">
    <location>
        <begin position="99"/>
        <end position="215"/>
    </location>
</feature>